<name>A0A060BT64_9BURK</name>
<evidence type="ECO:0000313" key="1">
    <source>
        <dbReference type="EMBL" id="AIA85857.1"/>
    </source>
</evidence>
<protein>
    <submittedName>
        <fullName evidence="1">CAZy families GT2 protein</fullName>
    </submittedName>
</protein>
<feature type="non-terminal residue" evidence="1">
    <location>
        <position position="1"/>
    </location>
</feature>
<organism evidence="1">
    <name type="scientific">uncultured Acidovorax sp</name>
    <dbReference type="NCBI Taxonomy" id="158751"/>
    <lineage>
        <taxon>Bacteria</taxon>
        <taxon>Pseudomonadati</taxon>
        <taxon>Pseudomonadota</taxon>
        <taxon>Betaproteobacteria</taxon>
        <taxon>Burkholderiales</taxon>
        <taxon>Comamonadaceae</taxon>
        <taxon>Acidovorax</taxon>
        <taxon>environmental samples</taxon>
    </lineage>
</organism>
<reference evidence="1" key="1">
    <citation type="journal article" date="2013" name="Environ. Microbiol.">
        <title>Seasonally variable intestinal metagenomes of the red palm weevil (Rhynchophorus ferrugineus).</title>
        <authorList>
            <person name="Jia S."/>
            <person name="Zhang X."/>
            <person name="Zhang G."/>
            <person name="Yin A."/>
            <person name="Zhang S."/>
            <person name="Li F."/>
            <person name="Wang L."/>
            <person name="Zhao D."/>
            <person name="Yun Q."/>
            <person name="Tala"/>
            <person name="Wang J."/>
            <person name="Sun G."/>
            <person name="Baabdullah M."/>
            <person name="Yu X."/>
            <person name="Hu S."/>
            <person name="Al-Mssallem I.S."/>
            <person name="Yu J."/>
        </authorList>
    </citation>
    <scope>NUCLEOTIDE SEQUENCE</scope>
</reference>
<sequence>ALGRSRFPEATCFEDMAVMPRLLLRASNYFYVPRPWVAYRQRGGSLLSKMTLEKAKAFPARCVPSWQTGPPGAKPGRNCPAMR</sequence>
<dbReference type="EMBL" id="KF118595">
    <property type="protein sequence ID" value="AIA85857.1"/>
    <property type="molecule type" value="Genomic_DNA"/>
</dbReference>
<proteinExistence type="predicted"/>
<dbReference type="AlphaFoldDB" id="A0A060BT64"/>
<accession>A0A060BT64</accession>